<feature type="domain" description="Chitin-binding type-1" evidence="10">
    <location>
        <begin position="892"/>
        <end position="935"/>
    </location>
</feature>
<feature type="disulfide bond" evidence="7">
    <location>
        <begin position="573"/>
        <end position="585"/>
    </location>
</feature>
<evidence type="ECO:0000259" key="10">
    <source>
        <dbReference type="PROSITE" id="PS50941"/>
    </source>
</evidence>
<feature type="domain" description="Chitin-binding type-1" evidence="10">
    <location>
        <begin position="562"/>
        <end position="605"/>
    </location>
</feature>
<feature type="compositionally biased region" description="Pro residues" evidence="8">
    <location>
        <begin position="375"/>
        <end position="389"/>
    </location>
</feature>
<dbReference type="CDD" id="cd00035">
    <property type="entry name" value="ChtBD1"/>
    <property type="match status" value="3"/>
</dbReference>
<dbReference type="VEuPathDB" id="FungiDB:BDEG_21734"/>
<feature type="region of interest" description="Disordered" evidence="8">
    <location>
        <begin position="458"/>
        <end position="492"/>
    </location>
</feature>
<feature type="disulfide bond" evidence="7">
    <location>
        <begin position="846"/>
        <end position="860"/>
    </location>
</feature>
<feature type="disulfide bond" evidence="7">
    <location>
        <begin position="783"/>
        <end position="795"/>
    </location>
</feature>
<feature type="signal peptide" evidence="9">
    <location>
        <begin position="1"/>
        <end position="19"/>
    </location>
</feature>
<keyword evidence="3" id="KW-0479">Metal-binding</keyword>
<name>A0A177WDI8_BATDL</name>
<feature type="chain" id="PRO_5008077477" description="Chitin-binding type-1 domain-containing protein" evidence="9">
    <location>
        <begin position="20"/>
        <end position="1032"/>
    </location>
</feature>
<evidence type="ECO:0000256" key="2">
    <source>
        <dbReference type="ARBA" id="ARBA00022669"/>
    </source>
</evidence>
<dbReference type="EMBL" id="DS022301">
    <property type="protein sequence ID" value="OAJ37744.1"/>
    <property type="molecule type" value="Genomic_DNA"/>
</dbReference>
<dbReference type="eggNOG" id="ENOG502SQCX">
    <property type="taxonomic scope" value="Eukaryota"/>
</dbReference>
<feature type="disulfide bond" evidence="7">
    <location>
        <begin position="994"/>
        <end position="1008"/>
    </location>
</feature>
<feature type="disulfide bond" evidence="7">
    <location>
        <begin position="163"/>
        <end position="177"/>
    </location>
</feature>
<feature type="domain" description="Chitin-binding type-1" evidence="10">
    <location>
        <begin position="30"/>
        <end position="73"/>
    </location>
</feature>
<feature type="disulfide bond" evidence="7">
    <location>
        <begin position="339"/>
        <end position="353"/>
    </location>
</feature>
<feature type="region of interest" description="Disordered" evidence="8">
    <location>
        <begin position="949"/>
        <end position="971"/>
    </location>
</feature>
<feature type="disulfide bond" evidence="7">
    <location>
        <begin position="158"/>
        <end position="170"/>
    </location>
</feature>
<feature type="domain" description="Chitin-binding type-1" evidence="10">
    <location>
        <begin position="772"/>
        <end position="815"/>
    </location>
</feature>
<evidence type="ECO:0000256" key="4">
    <source>
        <dbReference type="ARBA" id="ARBA00022729"/>
    </source>
</evidence>
<proteinExistence type="predicted"/>
<protein>
    <recommendedName>
        <fullName evidence="10">Chitin-binding type-1 domain-containing protein</fullName>
    </recommendedName>
</protein>
<feature type="disulfide bond" evidence="7">
    <location>
        <begin position="41"/>
        <end position="53"/>
    </location>
</feature>
<feature type="disulfide bond" evidence="7">
    <location>
        <begin position="908"/>
        <end position="922"/>
    </location>
</feature>
<evidence type="ECO:0000256" key="7">
    <source>
        <dbReference type="PROSITE-ProRule" id="PRU00261"/>
    </source>
</evidence>
<feature type="domain" description="Chitin-binding type-1" evidence="10">
    <location>
        <begin position="265"/>
        <end position="310"/>
    </location>
</feature>
<evidence type="ECO:0000256" key="3">
    <source>
        <dbReference type="ARBA" id="ARBA00022723"/>
    </source>
</evidence>
<evidence type="ECO:0000256" key="5">
    <source>
        <dbReference type="ARBA" id="ARBA00022801"/>
    </source>
</evidence>
<feature type="domain" description="Chitin-binding type-1" evidence="10">
    <location>
        <begin position="323"/>
        <end position="366"/>
    </location>
</feature>
<feature type="domain" description="Chitin-binding type-1" evidence="10">
    <location>
        <begin position="206"/>
        <end position="249"/>
    </location>
</feature>
<feature type="domain" description="Chitin-binding type-1" evidence="10">
    <location>
        <begin position="147"/>
        <end position="190"/>
    </location>
</feature>
<feature type="disulfide bond" evidence="7">
    <location>
        <begin position="510"/>
        <end position="524"/>
    </location>
</feature>
<dbReference type="PANTHER" id="PTHR46471:SF2">
    <property type="entry name" value="CHITIN DEACETYLASE-RELATED"/>
    <property type="match status" value="1"/>
</dbReference>
<feature type="domain" description="Chitin-binding type-1" evidence="10">
    <location>
        <begin position="89"/>
        <end position="132"/>
    </location>
</feature>
<feature type="disulfide bond" evidence="7">
    <location>
        <begin position="903"/>
        <end position="915"/>
    </location>
</feature>
<dbReference type="InterPro" id="IPR036861">
    <property type="entry name" value="Endochitinase-like_sf"/>
</dbReference>
<dbReference type="InterPro" id="IPR018371">
    <property type="entry name" value="Chitin-binding_1_CS"/>
</dbReference>
<dbReference type="InterPro" id="IPR001002">
    <property type="entry name" value="Chitin-bd_1"/>
</dbReference>
<keyword evidence="4 9" id="KW-0732">Signal</keyword>
<feature type="disulfide bond" evidence="7">
    <location>
        <begin position="100"/>
        <end position="112"/>
    </location>
</feature>
<feature type="disulfide bond" evidence="7">
    <location>
        <begin position="788"/>
        <end position="802"/>
    </location>
</feature>
<dbReference type="OrthoDB" id="1193027at2759"/>
<comment type="cofactor">
    <cofactor evidence="1">
        <name>Co(2+)</name>
        <dbReference type="ChEBI" id="CHEBI:48828"/>
    </cofactor>
</comment>
<feature type="disulfide bond" evidence="7">
    <location>
        <begin position="646"/>
        <end position="658"/>
    </location>
</feature>
<feature type="disulfide bond" evidence="7">
    <location>
        <begin position="105"/>
        <end position="119"/>
    </location>
</feature>
<feature type="compositionally biased region" description="Pro residues" evidence="8">
    <location>
        <begin position="685"/>
        <end position="695"/>
    </location>
</feature>
<evidence type="ECO:0000313" key="12">
    <source>
        <dbReference type="Proteomes" id="UP000077115"/>
    </source>
</evidence>
<feature type="disulfide bond" evidence="7">
    <location>
        <begin position="841"/>
        <end position="853"/>
    </location>
</feature>
<dbReference type="PROSITE" id="PS50941">
    <property type="entry name" value="CHIT_BIND_I_2"/>
    <property type="match status" value="15"/>
</dbReference>
<evidence type="ECO:0000256" key="9">
    <source>
        <dbReference type="SAM" id="SignalP"/>
    </source>
</evidence>
<evidence type="ECO:0000313" key="11">
    <source>
        <dbReference type="EMBL" id="OAJ37744.1"/>
    </source>
</evidence>
<dbReference type="GO" id="GO:0046872">
    <property type="term" value="F:metal ion binding"/>
    <property type="evidence" value="ECO:0007669"/>
    <property type="project" value="UniProtKB-KW"/>
</dbReference>
<feature type="disulfide bond" evidence="7">
    <location>
        <begin position="222"/>
        <end position="236"/>
    </location>
</feature>
<feature type="disulfide bond" evidence="7">
    <location>
        <begin position="46"/>
        <end position="60"/>
    </location>
</feature>
<evidence type="ECO:0000256" key="6">
    <source>
        <dbReference type="ARBA" id="ARBA00023277"/>
    </source>
</evidence>
<feature type="compositionally biased region" description="Low complexity" evidence="8">
    <location>
        <begin position="458"/>
        <end position="478"/>
    </location>
</feature>
<accession>A0A177WDI8</accession>
<dbReference type="PANTHER" id="PTHR46471">
    <property type="entry name" value="CHITIN DEACETYLASE"/>
    <property type="match status" value="1"/>
</dbReference>
<dbReference type="GO" id="GO:0008061">
    <property type="term" value="F:chitin binding"/>
    <property type="evidence" value="ECO:0007669"/>
    <property type="project" value="UniProtKB-UniRule"/>
</dbReference>
<keyword evidence="5" id="KW-0378">Hydrolase</keyword>
<feature type="disulfide bond" evidence="7">
    <location>
        <begin position="420"/>
        <end position="434"/>
    </location>
</feature>
<feature type="disulfide bond" evidence="7">
    <location>
        <begin position="989"/>
        <end position="1001"/>
    </location>
</feature>
<feature type="domain" description="Chitin-binding type-1" evidence="10">
    <location>
        <begin position="709"/>
        <end position="752"/>
    </location>
</feature>
<feature type="region of interest" description="Disordered" evidence="8">
    <location>
        <begin position="680"/>
        <end position="705"/>
    </location>
</feature>
<dbReference type="GO" id="GO:0016787">
    <property type="term" value="F:hydrolase activity"/>
    <property type="evidence" value="ECO:0007669"/>
    <property type="project" value="UniProtKB-KW"/>
</dbReference>
<feature type="disulfide bond" evidence="7">
    <location>
        <begin position="217"/>
        <end position="229"/>
    </location>
</feature>
<keyword evidence="6" id="KW-0119">Carbohydrate metabolism</keyword>
<feature type="domain" description="Chitin-binding type-1" evidence="10">
    <location>
        <begin position="830"/>
        <end position="873"/>
    </location>
</feature>
<feature type="disulfide bond" evidence="7">
    <location>
        <begin position="720"/>
        <end position="732"/>
    </location>
</feature>
<feature type="domain" description="Chitin-binding type-1" evidence="10">
    <location>
        <begin position="494"/>
        <end position="537"/>
    </location>
</feature>
<evidence type="ECO:0000256" key="1">
    <source>
        <dbReference type="ARBA" id="ARBA00001941"/>
    </source>
</evidence>
<feature type="disulfide bond" evidence="7">
    <location>
        <begin position="578"/>
        <end position="592"/>
    </location>
</feature>
<keyword evidence="7" id="KW-1015">Disulfide bond</keyword>
<feature type="disulfide bond" evidence="7">
    <location>
        <begin position="283"/>
        <end position="297"/>
    </location>
</feature>
<feature type="domain" description="Chitin-binding type-1" evidence="10">
    <location>
        <begin position="404"/>
        <end position="447"/>
    </location>
</feature>
<feature type="domain" description="Chitin-binding type-1" evidence="10">
    <location>
        <begin position="978"/>
        <end position="1021"/>
    </location>
</feature>
<dbReference type="STRING" id="403673.A0A177WDI8"/>
<reference evidence="11 12" key="2">
    <citation type="submission" date="2016-05" db="EMBL/GenBank/DDBJ databases">
        <title>Lineage-specific infection strategies underlie the spectrum of fungal disease in amphibians.</title>
        <authorList>
            <person name="Cuomo C.A."/>
            <person name="Farrer R.A."/>
            <person name="James T."/>
            <person name="Longcore J."/>
            <person name="Birren B."/>
        </authorList>
    </citation>
    <scope>NUCLEOTIDE SEQUENCE [LARGE SCALE GENOMIC DNA]</scope>
    <source>
        <strain evidence="11 12">JEL423</strain>
    </source>
</reference>
<evidence type="ECO:0000256" key="8">
    <source>
        <dbReference type="SAM" id="MobiDB-lite"/>
    </source>
</evidence>
<dbReference type="Gene3D" id="3.30.60.10">
    <property type="entry name" value="Endochitinase-like"/>
    <property type="match status" value="14"/>
</dbReference>
<dbReference type="AlphaFoldDB" id="A0A177WDI8"/>
<feature type="disulfide bond" evidence="7">
    <location>
        <begin position="725"/>
        <end position="739"/>
    </location>
</feature>
<organism evidence="11 12">
    <name type="scientific">Batrachochytrium dendrobatidis (strain JEL423)</name>
    <dbReference type="NCBI Taxonomy" id="403673"/>
    <lineage>
        <taxon>Eukaryota</taxon>
        <taxon>Fungi</taxon>
        <taxon>Fungi incertae sedis</taxon>
        <taxon>Chytridiomycota</taxon>
        <taxon>Chytridiomycota incertae sedis</taxon>
        <taxon>Chytridiomycetes</taxon>
        <taxon>Rhizophydiales</taxon>
        <taxon>Rhizophydiales incertae sedis</taxon>
        <taxon>Batrachochytrium</taxon>
    </lineage>
</organism>
<feature type="region of interest" description="Disordered" evidence="8">
    <location>
        <begin position="375"/>
        <end position="395"/>
    </location>
</feature>
<reference evidence="11 12" key="1">
    <citation type="submission" date="2006-10" db="EMBL/GenBank/DDBJ databases">
        <title>The Genome Sequence of Batrachochytrium dendrobatidis JEL423.</title>
        <authorList>
            <consortium name="The Broad Institute Genome Sequencing Platform"/>
            <person name="Birren B."/>
            <person name="Lander E."/>
            <person name="Galagan J."/>
            <person name="Cuomo C."/>
            <person name="Devon K."/>
            <person name="Jaffe D."/>
            <person name="Butler J."/>
            <person name="Alvarez P."/>
            <person name="Gnerre S."/>
            <person name="Grabherr M."/>
            <person name="Kleber M."/>
            <person name="Mauceli E."/>
            <person name="Brockman W."/>
            <person name="Young S."/>
            <person name="LaButti K."/>
            <person name="Sykes S."/>
            <person name="DeCaprio D."/>
            <person name="Crawford M."/>
            <person name="Koehrsen M."/>
            <person name="Engels R."/>
            <person name="Montgomery P."/>
            <person name="Pearson M."/>
            <person name="Howarth C."/>
            <person name="Larson L."/>
            <person name="White J."/>
            <person name="O'Leary S."/>
            <person name="Kodira C."/>
            <person name="Zeng Q."/>
            <person name="Yandava C."/>
            <person name="Alvarado L."/>
            <person name="Longcore J."/>
            <person name="James T."/>
        </authorList>
    </citation>
    <scope>NUCLEOTIDE SEQUENCE [LARGE SCALE GENOMIC DNA]</scope>
    <source>
        <strain evidence="11 12">JEL423</strain>
    </source>
</reference>
<dbReference type="SUPFAM" id="SSF57016">
    <property type="entry name" value="Plant lectins/antimicrobial peptides"/>
    <property type="match status" value="15"/>
</dbReference>
<keyword evidence="2 7" id="KW-0147">Chitin-binding</keyword>
<dbReference type="PROSITE" id="PS00026">
    <property type="entry name" value="CHIT_BIND_I_1"/>
    <property type="match status" value="6"/>
</dbReference>
<comment type="caution">
    <text evidence="7">Lacks conserved residue(s) required for the propagation of feature annotation.</text>
</comment>
<dbReference type="Pfam" id="PF00187">
    <property type="entry name" value="Chitin_bind_1"/>
    <property type="match status" value="5"/>
</dbReference>
<feature type="disulfide bond" evidence="7">
    <location>
        <begin position="651"/>
        <end position="665"/>
    </location>
</feature>
<feature type="disulfide bond" evidence="7">
    <location>
        <begin position="505"/>
        <end position="517"/>
    </location>
</feature>
<dbReference type="Proteomes" id="UP000077115">
    <property type="component" value="Unassembled WGS sequence"/>
</dbReference>
<feature type="domain" description="Chitin-binding type-1" evidence="10">
    <location>
        <begin position="635"/>
        <end position="678"/>
    </location>
</feature>
<feature type="disulfide bond" evidence="7">
    <location>
        <begin position="278"/>
        <end position="290"/>
    </location>
</feature>
<dbReference type="SMART" id="SM00270">
    <property type="entry name" value="ChtBD1"/>
    <property type="match status" value="15"/>
</dbReference>
<feature type="disulfide bond" evidence="7">
    <location>
        <begin position="415"/>
        <end position="427"/>
    </location>
</feature>
<sequence>MVAIIHAVLIAALTTVVFGQPGRLPRISTDGQCGPSSGTTCPNNSCCSESGQCGLSSEYCGTGCQKPFGACWETTVSPVLGGERAVSINDRCGPGFETRCPGNKCCSQGKLCGTDDGHCQNGCLFGYGLCLEVSSPTTLPNGITIAPGQCGPNIGVKCAGSSCCSKDGKCGNDGNHCNENCLEGYGTCWDYGVPLGLSAGFSYTKNGRCGKKFGTKCNPGHCCSKDGKCGSDKGYCEAGCQKGYGRCWKYSPPTYAVGEAPRNANNKCGQDLGGNGKCKNDQCCSRSQYCGASLYYCGVGCIPQFGTCLGTTPSDDGPFPSTDGQCGSDINTKCPNGGCCSKNGVCGTTSGYCGKNCQEGYGVCWGPNGLPKSPPPPKSPLAKLPPPVESPSTKLKDGYPISVNNRCGKMFGTRCPDALCCSGNEFCGKTLFHCGKDCQKDFGVCWDTTQLLESLPPVESELPPAESESPSPAKSSTPVEPSPEPKSGHPVSKDNRCGKVFGTKCPDTLCCSGDHFCGKTKGHCKENCQKDYGVCWDTNKPSKSPAKPKAPAPKPDYPVSADGQCGKEFGTRCSDTLCCSRSGLCGDTDPHCGKGCQEGYGICWGDIELTELPVQPPPAKLPPANSKVDYITSTDGLCGKKFGLNCSGRDCCSKSGFCGESPGYCGKGCQKDYGVCWDGDEPPKPPKPPKPPAKLPPANSKSGRPVSVNNQCGWILGTQCSGKDCCSGNGFCGDTVGYCGKGCQEGYGVCWDGDEPPKPPAKPTVEYPISADGLCGDEVGTKCPGKDCCSKSGFCGKTVGYCGKGCQESYGVCWDGEPPKPKVEYPVSADGRCGEGFDTRCPGKECCSKSGFCGKTVGYCRDGCQKDYGVCWNDEPPRLPSKPTVEYLISADGRCGEGFSTKCPGKTCCSGSGFCGKTPFHCGVDCQKDYGSCLTSEALARFLAKSTTTQSPSTTTQSSAQPKASAPAPKTDYPISKNNRCGEGFNTKCPGRTCCSGSGFCGKTKSHCGKGCQKNYGFCLKPEALARLKGEL</sequence>
<feature type="disulfide bond" evidence="7">
    <location>
        <begin position="334"/>
        <end position="346"/>
    </location>
</feature>
<gene>
    <name evidence="11" type="ORF">BDEG_21734</name>
</gene>